<feature type="transmembrane region" description="Helical" evidence="20">
    <location>
        <begin position="512"/>
        <end position="534"/>
    </location>
</feature>
<dbReference type="FunCoup" id="F6RFT0">
    <property type="interactions" value="2"/>
</dbReference>
<keyword evidence="7 20" id="KW-0812">Transmembrane</keyword>
<evidence type="ECO:0000256" key="4">
    <source>
        <dbReference type="ARBA" id="ARBA00022448"/>
    </source>
</evidence>
<feature type="transmembrane region" description="Helical" evidence="20">
    <location>
        <begin position="414"/>
        <end position="433"/>
    </location>
</feature>
<evidence type="ECO:0000313" key="22">
    <source>
        <dbReference type="Proteomes" id="UP000008144"/>
    </source>
</evidence>
<evidence type="ECO:0000256" key="19">
    <source>
        <dbReference type="RuleBase" id="RU362091"/>
    </source>
</evidence>
<dbReference type="STRING" id="7719.ENSCINP00000011996"/>
<dbReference type="EMBL" id="EAAA01000906">
    <property type="status" value="NOT_ANNOTATED_CDS"/>
    <property type="molecule type" value="Genomic_DNA"/>
</dbReference>
<keyword evidence="11" id="KW-0406">Ion transport</keyword>
<comment type="subcellular location">
    <subcellularLocation>
        <location evidence="1">Apical cell membrane</location>
        <topology evidence="1">Multi-pass membrane protein</topology>
    </subcellularLocation>
    <subcellularLocation>
        <location evidence="2">Basolateral cell membrane</location>
        <topology evidence="2">Multi-pass membrane protein</topology>
    </subcellularLocation>
</comment>
<feature type="transmembrane region" description="Helical" evidence="20">
    <location>
        <begin position="299"/>
        <end position="320"/>
    </location>
</feature>
<feature type="transmembrane region" description="Helical" evidence="20">
    <location>
        <begin position="156"/>
        <end position="182"/>
    </location>
</feature>
<evidence type="ECO:0000256" key="10">
    <source>
        <dbReference type="ARBA" id="ARBA00023053"/>
    </source>
</evidence>
<dbReference type="InterPro" id="IPR001734">
    <property type="entry name" value="Na/solute_symporter"/>
</dbReference>
<keyword evidence="10" id="KW-0915">Sodium</keyword>
<name>F6RFT0_CIOIN</name>
<evidence type="ECO:0000256" key="11">
    <source>
        <dbReference type="ARBA" id="ARBA00023065"/>
    </source>
</evidence>
<keyword evidence="13" id="KW-0325">Glycoprotein</keyword>
<dbReference type="HOGENOM" id="CLU_018808_9_2_1"/>
<dbReference type="Proteomes" id="UP000008144">
    <property type="component" value="Chromosome 12"/>
</dbReference>
<reference evidence="21" key="4">
    <citation type="submission" date="2025-09" db="UniProtKB">
        <authorList>
            <consortium name="Ensembl"/>
        </authorList>
    </citation>
    <scope>IDENTIFICATION</scope>
</reference>
<reference evidence="21" key="3">
    <citation type="submission" date="2025-08" db="UniProtKB">
        <authorList>
            <consortium name="Ensembl"/>
        </authorList>
    </citation>
    <scope>IDENTIFICATION</scope>
</reference>
<keyword evidence="12 20" id="KW-0472">Membrane</keyword>
<feature type="transmembrane region" description="Helical" evidence="20">
    <location>
        <begin position="81"/>
        <end position="102"/>
    </location>
</feature>
<protein>
    <recommendedName>
        <fullName evidence="16">Sodium/myo-inositol cotransporter</fullName>
    </recommendedName>
    <alternativeName>
        <fullName evidence="18">Sodium/myo-inositol transporter 1</fullName>
    </alternativeName>
    <alternativeName>
        <fullName evidence="17">Solute carrier family 5 member 3</fullName>
    </alternativeName>
</protein>
<keyword evidence="22" id="KW-1185">Reference proteome</keyword>
<dbReference type="GO" id="GO:0005886">
    <property type="term" value="C:plasma membrane"/>
    <property type="evidence" value="ECO:0000318"/>
    <property type="project" value="GO_Central"/>
</dbReference>
<evidence type="ECO:0000313" key="21">
    <source>
        <dbReference type="Ensembl" id="ENSCINP00000011996.3"/>
    </source>
</evidence>
<feature type="transmembrane region" description="Helical" evidence="20">
    <location>
        <begin position="470"/>
        <end position="492"/>
    </location>
</feature>
<evidence type="ECO:0000256" key="8">
    <source>
        <dbReference type="ARBA" id="ARBA00022847"/>
    </source>
</evidence>
<evidence type="ECO:0000256" key="20">
    <source>
        <dbReference type="SAM" id="Phobius"/>
    </source>
</evidence>
<dbReference type="AlphaFoldDB" id="F6RFT0"/>
<dbReference type="GeneTree" id="ENSGT00940000161679"/>
<evidence type="ECO:0000256" key="2">
    <source>
        <dbReference type="ARBA" id="ARBA00004554"/>
    </source>
</evidence>
<feature type="transmembrane region" description="Helical" evidence="20">
    <location>
        <begin position="260"/>
        <end position="278"/>
    </location>
</feature>
<dbReference type="OMA" id="FTYTNSC"/>
<keyword evidence="6" id="KW-0597">Phosphoprotein</keyword>
<comment type="similarity">
    <text evidence="3 19">Belongs to the sodium:solute symporter (SSF) (TC 2.A.21) family.</text>
</comment>
<keyword evidence="14" id="KW-0739">Sodium transport</keyword>
<reference evidence="22" key="1">
    <citation type="journal article" date="2002" name="Science">
        <title>The draft genome of Ciona intestinalis: insights into chordate and vertebrate origins.</title>
        <authorList>
            <person name="Dehal P."/>
            <person name="Satou Y."/>
            <person name="Campbell R.K."/>
            <person name="Chapman J."/>
            <person name="Degnan B."/>
            <person name="De Tomaso A."/>
            <person name="Davidson B."/>
            <person name="Di Gregorio A."/>
            <person name="Gelpke M."/>
            <person name="Goodstein D.M."/>
            <person name="Harafuji N."/>
            <person name="Hastings K.E."/>
            <person name="Ho I."/>
            <person name="Hotta K."/>
            <person name="Huang W."/>
            <person name="Kawashima T."/>
            <person name="Lemaire P."/>
            <person name="Martinez D."/>
            <person name="Meinertzhagen I.A."/>
            <person name="Necula S."/>
            <person name="Nonaka M."/>
            <person name="Putnam N."/>
            <person name="Rash S."/>
            <person name="Saiga H."/>
            <person name="Satake M."/>
            <person name="Terry A."/>
            <person name="Yamada L."/>
            <person name="Wang H.G."/>
            <person name="Awazu S."/>
            <person name="Azumi K."/>
            <person name="Boore J."/>
            <person name="Branno M."/>
            <person name="Chin-Bow S."/>
            <person name="DeSantis R."/>
            <person name="Doyle S."/>
            <person name="Francino P."/>
            <person name="Keys D.N."/>
            <person name="Haga S."/>
            <person name="Hayashi H."/>
            <person name="Hino K."/>
            <person name="Imai K.S."/>
            <person name="Inaba K."/>
            <person name="Kano S."/>
            <person name="Kobayashi K."/>
            <person name="Kobayashi M."/>
            <person name="Lee B.I."/>
            <person name="Makabe K.W."/>
            <person name="Manohar C."/>
            <person name="Matassi G."/>
            <person name="Medina M."/>
            <person name="Mochizuki Y."/>
            <person name="Mount S."/>
            <person name="Morishita T."/>
            <person name="Miura S."/>
            <person name="Nakayama A."/>
            <person name="Nishizaka S."/>
            <person name="Nomoto H."/>
            <person name="Ohta F."/>
            <person name="Oishi K."/>
            <person name="Rigoutsos I."/>
            <person name="Sano M."/>
            <person name="Sasaki A."/>
            <person name="Sasakura Y."/>
            <person name="Shoguchi E."/>
            <person name="Shin-i T."/>
            <person name="Spagnuolo A."/>
            <person name="Stainier D."/>
            <person name="Suzuki M.M."/>
            <person name="Tassy O."/>
            <person name="Takatori N."/>
            <person name="Tokuoka M."/>
            <person name="Yagi K."/>
            <person name="Yoshizaki F."/>
            <person name="Wada S."/>
            <person name="Zhang C."/>
            <person name="Hyatt P.D."/>
            <person name="Larimer F."/>
            <person name="Detter C."/>
            <person name="Doggett N."/>
            <person name="Glavina T."/>
            <person name="Hawkins T."/>
            <person name="Richardson P."/>
            <person name="Lucas S."/>
            <person name="Kohara Y."/>
            <person name="Levine M."/>
            <person name="Satoh N."/>
            <person name="Rokhsar D.S."/>
        </authorList>
    </citation>
    <scope>NUCLEOTIDE SEQUENCE [LARGE SCALE GENOMIC DNA]</scope>
</reference>
<feature type="transmembrane region" description="Helical" evidence="20">
    <location>
        <begin position="189"/>
        <end position="210"/>
    </location>
</feature>
<keyword evidence="9 20" id="KW-1133">Transmembrane helix</keyword>
<evidence type="ECO:0000256" key="5">
    <source>
        <dbReference type="ARBA" id="ARBA00022475"/>
    </source>
</evidence>
<dbReference type="GO" id="GO:0005412">
    <property type="term" value="F:D-glucose:sodium symporter activity"/>
    <property type="evidence" value="ECO:0000318"/>
    <property type="project" value="GO_Central"/>
</dbReference>
<dbReference type="FunFam" id="1.20.1730.10:FF:000013">
    <property type="entry name" value="sodium/myo-inositol cotransporter isoform X1"/>
    <property type="match status" value="1"/>
</dbReference>
<evidence type="ECO:0000256" key="15">
    <source>
        <dbReference type="ARBA" id="ARBA00063782"/>
    </source>
</evidence>
<dbReference type="Ensembl" id="ENSCINT00000011996.3">
    <property type="protein sequence ID" value="ENSCINP00000011996.3"/>
    <property type="gene ID" value="ENSCING00000005804.3"/>
</dbReference>
<sequence length="571" mass="62327">KQYLDAADLAVVAAYFVAIVVVGVVASCRSKRDTIQGYFLAGRSMNWFMVGASLFVSNIGSEHFIGLAGSGASGGIGVGAWLLNGPIVIQLLGWIFVPVYIASGICTMPEYLERRFGGKRLRIYLAVLTLILYCLTKISVNLYAGSLFLQQCMGWGLYSSVTILLAVTGVLTVTGGLTMVMYTDSLQAVIMVLGAAYLTIQGFMQVGGYYSMKEQYLQATPNLTYVQQVYNVTMNVTDSCFPKPNPQSFKMFKGINDPKLPLFGFIFGQTPSTLWYWCTDQVIVQRALAARSLSHAQGGTTLAGIIKVLPLYIMVMPGMISRVLYPNDVACVPGKHCLDVCGSEVGCSNIAYPRLVLGIMPSGARGLMMAVMIAALMSDLDSIFNSSSTIFTLDLWKRLRKSASNTELMIVGRLFIVVLVGVSIAWVPIVLQFQAGELFFYILEVSNYISPPIAAIFLTAIFWPRCTEKGAFYGGLIGSALGIARLVAIFLFKPPKCGEADTRPAFLTSLHYMYYAAIIFTVTAIVAVIVSLFAEQPDPDSISRLTYWSRNDPAPIAEEIELKPITEDCQQ</sequence>
<evidence type="ECO:0000256" key="12">
    <source>
        <dbReference type="ARBA" id="ARBA00023136"/>
    </source>
</evidence>
<evidence type="ECO:0000256" key="17">
    <source>
        <dbReference type="ARBA" id="ARBA00078598"/>
    </source>
</evidence>
<dbReference type="InterPro" id="IPR018212">
    <property type="entry name" value="Na/solute_symporter_CS"/>
</dbReference>
<keyword evidence="4" id="KW-0813">Transport</keyword>
<keyword evidence="5" id="KW-1003">Cell membrane</keyword>
<evidence type="ECO:0000256" key="6">
    <source>
        <dbReference type="ARBA" id="ARBA00022553"/>
    </source>
</evidence>
<evidence type="ECO:0000256" key="14">
    <source>
        <dbReference type="ARBA" id="ARBA00023201"/>
    </source>
</evidence>
<dbReference type="GO" id="GO:0006020">
    <property type="term" value="P:inositol metabolic process"/>
    <property type="evidence" value="ECO:0000318"/>
    <property type="project" value="GO_Central"/>
</dbReference>
<feature type="transmembrane region" description="Helical" evidence="20">
    <location>
        <begin position="439"/>
        <end position="463"/>
    </location>
</feature>
<comment type="subunit">
    <text evidence="15">Interacts with KCNQ2 (via the pore module). Interacts with KCNQ1; this interaction is direct. Forms coregulatory complexes with ion channels KCNQ2-KCNQ3 and KCNQ1-KCNE2.</text>
</comment>
<feature type="transmembrane region" description="Helical" evidence="20">
    <location>
        <begin position="47"/>
        <end position="69"/>
    </location>
</feature>
<evidence type="ECO:0000256" key="18">
    <source>
        <dbReference type="ARBA" id="ARBA00083967"/>
    </source>
</evidence>
<evidence type="ECO:0000256" key="16">
    <source>
        <dbReference type="ARBA" id="ARBA00074169"/>
    </source>
</evidence>
<keyword evidence="8" id="KW-0769">Symport</keyword>
<dbReference type="GO" id="GO:0015798">
    <property type="term" value="P:myo-inositol transport"/>
    <property type="evidence" value="ECO:0000318"/>
    <property type="project" value="GO_Central"/>
</dbReference>
<feature type="transmembrane region" description="Helical" evidence="20">
    <location>
        <begin position="6"/>
        <end position="26"/>
    </location>
</feature>
<feature type="transmembrane region" description="Helical" evidence="20">
    <location>
        <begin position="367"/>
        <end position="393"/>
    </location>
</feature>
<evidence type="ECO:0000256" key="9">
    <source>
        <dbReference type="ARBA" id="ARBA00022989"/>
    </source>
</evidence>
<dbReference type="InParanoid" id="F6RFT0"/>
<dbReference type="PANTHER" id="PTHR11819">
    <property type="entry name" value="SOLUTE CARRIER FAMILY 5"/>
    <property type="match status" value="1"/>
</dbReference>
<dbReference type="Pfam" id="PF00474">
    <property type="entry name" value="SSF"/>
    <property type="match status" value="1"/>
</dbReference>
<dbReference type="PANTHER" id="PTHR11819:SF150">
    <property type="entry name" value="SODIUM_MYO-INOSITOL COTRANSPORTER"/>
    <property type="match status" value="1"/>
</dbReference>
<dbReference type="InterPro" id="IPR038377">
    <property type="entry name" value="Na/Glc_symporter_sf"/>
</dbReference>
<dbReference type="NCBIfam" id="TIGR00813">
    <property type="entry name" value="sss"/>
    <property type="match status" value="1"/>
</dbReference>
<evidence type="ECO:0000256" key="3">
    <source>
        <dbReference type="ARBA" id="ARBA00006434"/>
    </source>
</evidence>
<dbReference type="PROSITE" id="PS00457">
    <property type="entry name" value="NA_SOLUT_SYMP_2"/>
    <property type="match status" value="1"/>
</dbReference>
<dbReference type="PROSITE" id="PS50283">
    <property type="entry name" value="NA_SOLUT_SYMP_3"/>
    <property type="match status" value="1"/>
</dbReference>
<organism evidence="21 22">
    <name type="scientific">Ciona intestinalis</name>
    <name type="common">Transparent sea squirt</name>
    <name type="synonym">Ascidia intestinalis</name>
    <dbReference type="NCBI Taxonomy" id="7719"/>
    <lineage>
        <taxon>Eukaryota</taxon>
        <taxon>Metazoa</taxon>
        <taxon>Chordata</taxon>
        <taxon>Tunicata</taxon>
        <taxon>Ascidiacea</taxon>
        <taxon>Phlebobranchia</taxon>
        <taxon>Cionidae</taxon>
        <taxon>Ciona</taxon>
    </lineage>
</organism>
<dbReference type="GO" id="GO:0016324">
    <property type="term" value="C:apical plasma membrane"/>
    <property type="evidence" value="ECO:0007669"/>
    <property type="project" value="UniProtKB-SubCell"/>
</dbReference>
<evidence type="ECO:0000256" key="1">
    <source>
        <dbReference type="ARBA" id="ARBA00004424"/>
    </source>
</evidence>
<proteinExistence type="inferred from homology"/>
<evidence type="ECO:0000256" key="7">
    <source>
        <dbReference type="ARBA" id="ARBA00022692"/>
    </source>
</evidence>
<dbReference type="Gene3D" id="1.20.1730.10">
    <property type="entry name" value="Sodium/glucose cotransporter"/>
    <property type="match status" value="1"/>
</dbReference>
<evidence type="ECO:0000256" key="13">
    <source>
        <dbReference type="ARBA" id="ARBA00023180"/>
    </source>
</evidence>
<dbReference type="GO" id="GO:0016323">
    <property type="term" value="C:basolateral plasma membrane"/>
    <property type="evidence" value="ECO:0007669"/>
    <property type="project" value="UniProtKB-SubCell"/>
</dbReference>
<accession>F6RFT0</accession>
<feature type="transmembrane region" description="Helical" evidence="20">
    <location>
        <begin position="123"/>
        <end position="144"/>
    </location>
</feature>
<reference evidence="21" key="2">
    <citation type="journal article" date="2008" name="Genome Biol.">
        <title>Improved genome assembly and evidence-based global gene model set for the chordate Ciona intestinalis: new insight into intron and operon populations.</title>
        <authorList>
            <person name="Satou Y."/>
            <person name="Mineta K."/>
            <person name="Ogasawara M."/>
            <person name="Sasakura Y."/>
            <person name="Shoguchi E."/>
            <person name="Ueno K."/>
            <person name="Yamada L."/>
            <person name="Matsumoto J."/>
            <person name="Wasserscheid J."/>
            <person name="Dewar K."/>
            <person name="Wiley G.B."/>
            <person name="Macmil S.L."/>
            <person name="Roe B.A."/>
            <person name="Zeller R.W."/>
            <person name="Hastings K.E."/>
            <person name="Lemaire P."/>
            <person name="Lindquist E."/>
            <person name="Endo T."/>
            <person name="Hotta K."/>
            <person name="Inaba K."/>
        </authorList>
    </citation>
    <scope>NUCLEOTIDE SEQUENCE [LARGE SCALE GENOMIC DNA]</scope>
    <source>
        <strain evidence="21">wild type</strain>
    </source>
</reference>